<feature type="repeat" description="ANK" evidence="3">
    <location>
        <begin position="542"/>
        <end position="574"/>
    </location>
</feature>
<evidence type="ECO:0000256" key="3">
    <source>
        <dbReference type="PROSITE-ProRule" id="PRU00023"/>
    </source>
</evidence>
<gene>
    <name evidence="4" type="primary">Ankrd44</name>
    <name evidence="4" type="ORF">SNAT2548_LOCUS8266</name>
</gene>
<dbReference type="Proteomes" id="UP000604046">
    <property type="component" value="Unassembled WGS sequence"/>
</dbReference>
<organism evidence="4 5">
    <name type="scientific">Symbiodinium natans</name>
    <dbReference type="NCBI Taxonomy" id="878477"/>
    <lineage>
        <taxon>Eukaryota</taxon>
        <taxon>Sar</taxon>
        <taxon>Alveolata</taxon>
        <taxon>Dinophyceae</taxon>
        <taxon>Suessiales</taxon>
        <taxon>Symbiodiniaceae</taxon>
        <taxon>Symbiodinium</taxon>
    </lineage>
</organism>
<dbReference type="SUPFAM" id="SSF48403">
    <property type="entry name" value="Ankyrin repeat"/>
    <property type="match status" value="1"/>
</dbReference>
<evidence type="ECO:0000256" key="2">
    <source>
        <dbReference type="ARBA" id="ARBA00023043"/>
    </source>
</evidence>
<comment type="caution">
    <text evidence="4">The sequence shown here is derived from an EMBL/GenBank/DDBJ whole genome shotgun (WGS) entry which is preliminary data.</text>
</comment>
<dbReference type="PROSITE" id="PS50088">
    <property type="entry name" value="ANK_REPEAT"/>
    <property type="match status" value="2"/>
</dbReference>
<dbReference type="AlphaFoldDB" id="A0A812K7F4"/>
<feature type="repeat" description="ANK" evidence="3">
    <location>
        <begin position="333"/>
        <end position="365"/>
    </location>
</feature>
<keyword evidence="5" id="KW-1185">Reference proteome</keyword>
<dbReference type="OrthoDB" id="426293at2759"/>
<accession>A0A812K7F4</accession>
<dbReference type="Gene3D" id="1.25.40.20">
    <property type="entry name" value="Ankyrin repeat-containing domain"/>
    <property type="match status" value="2"/>
</dbReference>
<evidence type="ECO:0000313" key="4">
    <source>
        <dbReference type="EMBL" id="CAE7222287.1"/>
    </source>
</evidence>
<evidence type="ECO:0000256" key="1">
    <source>
        <dbReference type="ARBA" id="ARBA00022737"/>
    </source>
</evidence>
<keyword evidence="1" id="KW-0677">Repeat</keyword>
<dbReference type="InterPro" id="IPR036770">
    <property type="entry name" value="Ankyrin_rpt-contain_sf"/>
</dbReference>
<dbReference type="SMART" id="SM00248">
    <property type="entry name" value="ANK"/>
    <property type="match status" value="4"/>
</dbReference>
<protein>
    <submittedName>
        <fullName evidence="4">Ankrd44 protein</fullName>
    </submittedName>
</protein>
<dbReference type="Pfam" id="PF00023">
    <property type="entry name" value="Ank"/>
    <property type="match status" value="1"/>
</dbReference>
<evidence type="ECO:0000313" key="5">
    <source>
        <dbReference type="Proteomes" id="UP000604046"/>
    </source>
</evidence>
<dbReference type="EMBL" id="CAJNDS010000607">
    <property type="protein sequence ID" value="CAE7222287.1"/>
    <property type="molecule type" value="Genomic_DNA"/>
</dbReference>
<reference evidence="4" key="1">
    <citation type="submission" date="2021-02" db="EMBL/GenBank/DDBJ databases">
        <authorList>
            <person name="Dougan E. K."/>
            <person name="Rhodes N."/>
            <person name="Thang M."/>
            <person name="Chan C."/>
        </authorList>
    </citation>
    <scope>NUCLEOTIDE SEQUENCE</scope>
</reference>
<dbReference type="PANTHER" id="PTHR24171">
    <property type="entry name" value="ANKYRIN REPEAT DOMAIN-CONTAINING PROTEIN 39-RELATED"/>
    <property type="match status" value="1"/>
</dbReference>
<dbReference type="InterPro" id="IPR002110">
    <property type="entry name" value="Ankyrin_rpt"/>
</dbReference>
<keyword evidence="2 3" id="KW-0040">ANK repeat</keyword>
<proteinExistence type="predicted"/>
<sequence length="644" mass="70978">MSSCLPGSMDKSLRGYFRSLPDADDMLFPMYTVDADLVMQMTRVEPHEELKARGEVIPFSNRMGIAAFVSHQWAGRKHPDPDFRQFKTLQDTLRRFMKGDGSISLDYVTESLVPTAKPLPTKEFQAQPLYIWYDYFSVPQLEKREAYATDQSDGSNQAKAINSIPTYVAKCRFFLAICPVIDCPLEGKVISPTSWAERGWCRVERSARELSPDNMWILVQSSTTAELVGTTWSFLTGAVGEGDFTVEEDRKRLGPVMRKIVLKKLLSCLRSGDMPGYRRQLNLQSVHLRGLETDLVEDLLPYTNDATRLHKDPIVANFLHQNALRKVGKADSAGFFPLHYAAISGDPEVIQALLLSRANPNKRTKRDEPLLGYPPFASAMDLAVFYSHNAAARHLIAAKARVHGGIQSAFFWAAAGNNVEGIRLLVNAGGNPWKWNVWGHTALEAATGYGRMAALEEFVAQGEGVPGGPRSLSLALWGSCSCRGGSAKVVNRLLEFKADMDFQVDLPRDFGHPVARLLFGAKALQHQLGTKTMLTAVCYHFHGITPLIAAMRSSQYEAAAALIAAGARLDIRNGRGWAAADFAAGREIPDFLQQGLQGNRAECQRVSQLALPDGYVEAYIGAADARQSQTSSLHAVEDNVEVSL</sequence>
<dbReference type="PROSITE" id="PS50297">
    <property type="entry name" value="ANK_REP_REGION"/>
    <property type="match status" value="2"/>
</dbReference>
<name>A0A812K7F4_9DINO</name>